<organism evidence="2 3">
    <name type="scientific">Ditylenchus destructor</name>
    <dbReference type="NCBI Taxonomy" id="166010"/>
    <lineage>
        <taxon>Eukaryota</taxon>
        <taxon>Metazoa</taxon>
        <taxon>Ecdysozoa</taxon>
        <taxon>Nematoda</taxon>
        <taxon>Chromadorea</taxon>
        <taxon>Rhabditida</taxon>
        <taxon>Tylenchina</taxon>
        <taxon>Tylenchomorpha</taxon>
        <taxon>Sphaerularioidea</taxon>
        <taxon>Anguinidae</taxon>
        <taxon>Anguininae</taxon>
        <taxon>Ditylenchus</taxon>
    </lineage>
</organism>
<sequence>MLSTKTSPLRLRPRTEDSRKSTYINKDQVEKFEKDITAGDLGYEWNYNELSPELLEEFSELIKLKKEDHSEGQNSTPRTNGSTLTEEEELKMLDEWANS</sequence>
<dbReference type="EMBL" id="JAKKPZ010000141">
    <property type="protein sequence ID" value="KAI1700566.1"/>
    <property type="molecule type" value="Genomic_DNA"/>
</dbReference>
<comment type="caution">
    <text evidence="2">The sequence shown here is derived from an EMBL/GenBank/DDBJ whole genome shotgun (WGS) entry which is preliminary data.</text>
</comment>
<keyword evidence="3" id="KW-1185">Reference proteome</keyword>
<feature type="compositionally biased region" description="Basic and acidic residues" evidence="1">
    <location>
        <begin position="90"/>
        <end position="99"/>
    </location>
</feature>
<name>A0AAD4MMR4_9BILA</name>
<reference evidence="2" key="1">
    <citation type="submission" date="2022-01" db="EMBL/GenBank/DDBJ databases">
        <title>Genome Sequence Resource for Two Populations of Ditylenchus destructor, the Migratory Endoparasitic Phytonematode.</title>
        <authorList>
            <person name="Zhang H."/>
            <person name="Lin R."/>
            <person name="Xie B."/>
        </authorList>
    </citation>
    <scope>NUCLEOTIDE SEQUENCE</scope>
    <source>
        <strain evidence="2">BazhouSP</strain>
    </source>
</reference>
<feature type="region of interest" description="Disordered" evidence="1">
    <location>
        <begin position="66"/>
        <end position="99"/>
    </location>
</feature>
<dbReference type="AlphaFoldDB" id="A0AAD4MMR4"/>
<gene>
    <name evidence="2" type="ORF">DdX_16633</name>
</gene>
<accession>A0AAD4MMR4</accession>
<evidence type="ECO:0000313" key="2">
    <source>
        <dbReference type="EMBL" id="KAI1700566.1"/>
    </source>
</evidence>
<proteinExistence type="predicted"/>
<evidence type="ECO:0000313" key="3">
    <source>
        <dbReference type="Proteomes" id="UP001201812"/>
    </source>
</evidence>
<feature type="region of interest" description="Disordered" evidence="1">
    <location>
        <begin position="1"/>
        <end position="20"/>
    </location>
</feature>
<feature type="compositionally biased region" description="Polar residues" evidence="1">
    <location>
        <begin position="72"/>
        <end position="84"/>
    </location>
</feature>
<dbReference type="Proteomes" id="UP001201812">
    <property type="component" value="Unassembled WGS sequence"/>
</dbReference>
<protein>
    <submittedName>
        <fullName evidence="2">Uncharacterized protein</fullName>
    </submittedName>
</protein>
<evidence type="ECO:0000256" key="1">
    <source>
        <dbReference type="SAM" id="MobiDB-lite"/>
    </source>
</evidence>